<dbReference type="EMBL" id="JQHM01000026">
    <property type="protein sequence ID" value="KFW98774.1"/>
    <property type="molecule type" value="Genomic_DNA"/>
</dbReference>
<proteinExistence type="predicted"/>
<gene>
    <name evidence="1" type="ORF">KP22_21115</name>
</gene>
<dbReference type="RefSeq" id="WP_039326110.1">
    <property type="nucleotide sequence ID" value="NZ_JQHM01000026.1"/>
</dbReference>
<sequence length="188" mass="22408">MKKPQRPYDRELPADADYKMEWLYNRDKENFESTDKWIYLGADAQNPTFAKVGITMGDLVSRSYSSANPNFYLFCAFQCVQSTTKSQLEEIERSAHCYLDQVFTKSDGSTKRVRHFESGRMSECYYDVDFDDFFQHLHDFLYENYSRFFSISGFYDADDILEGDFLNCEFNRHITLEQSNRYIRMLLR</sequence>
<protein>
    <submittedName>
        <fullName evidence="1">Uncharacterized protein</fullName>
    </submittedName>
</protein>
<dbReference type="AlphaFoldDB" id="A0A093R7W4"/>
<reference evidence="1 2" key="1">
    <citation type="submission" date="2014-08" db="EMBL/GenBank/DDBJ databases">
        <title>Genome sequences of NCPPB Pectobacterium isolates.</title>
        <authorList>
            <person name="Glover R.H."/>
            <person name="Sapp M."/>
            <person name="Elphinstone J."/>
        </authorList>
    </citation>
    <scope>NUCLEOTIDE SEQUENCE [LARGE SCALE GENOMIC DNA]</scope>
    <source>
        <strain evidence="1 2">NCPPB 2795</strain>
    </source>
</reference>
<dbReference type="STRING" id="55207.KP22_21115"/>
<comment type="caution">
    <text evidence="1">The sequence shown here is derived from an EMBL/GenBank/DDBJ whole genome shotgun (WGS) entry which is preliminary data.</text>
</comment>
<evidence type="ECO:0000313" key="2">
    <source>
        <dbReference type="Proteomes" id="UP000032874"/>
    </source>
</evidence>
<organism evidence="1 2">
    <name type="scientific">Pectobacterium betavasculorum</name>
    <dbReference type="NCBI Taxonomy" id="55207"/>
    <lineage>
        <taxon>Bacteria</taxon>
        <taxon>Pseudomonadati</taxon>
        <taxon>Pseudomonadota</taxon>
        <taxon>Gammaproteobacteria</taxon>
        <taxon>Enterobacterales</taxon>
        <taxon>Pectobacteriaceae</taxon>
        <taxon>Pectobacterium</taxon>
    </lineage>
</organism>
<name>A0A093R7W4_9GAMM</name>
<evidence type="ECO:0000313" key="1">
    <source>
        <dbReference type="EMBL" id="KFW98774.1"/>
    </source>
</evidence>
<accession>A0A093R7W4</accession>
<dbReference type="eggNOG" id="ENOG5031HY2">
    <property type="taxonomic scope" value="Bacteria"/>
</dbReference>
<dbReference type="Proteomes" id="UP000032874">
    <property type="component" value="Unassembled WGS sequence"/>
</dbReference>